<feature type="domain" description="Flavin reductase like" evidence="2">
    <location>
        <begin position="1"/>
        <end position="160"/>
    </location>
</feature>
<dbReference type="GO" id="GO:0010181">
    <property type="term" value="F:FMN binding"/>
    <property type="evidence" value="ECO:0007669"/>
    <property type="project" value="InterPro"/>
</dbReference>
<evidence type="ECO:0000313" key="3">
    <source>
        <dbReference type="EMBL" id="KAG2180086.1"/>
    </source>
</evidence>
<dbReference type="SUPFAM" id="SSF50475">
    <property type="entry name" value="FMN-binding split barrel"/>
    <property type="match status" value="1"/>
</dbReference>
<keyword evidence="4" id="KW-1185">Reference proteome</keyword>
<dbReference type="Pfam" id="PF01613">
    <property type="entry name" value="Flavin_Reduct"/>
    <property type="match status" value="1"/>
</dbReference>
<dbReference type="InterPro" id="IPR002563">
    <property type="entry name" value="Flavin_Rdtase-like_dom"/>
</dbReference>
<gene>
    <name evidence="3" type="ORF">INT43_003874</name>
</gene>
<reference evidence="3" key="1">
    <citation type="submission" date="2020-12" db="EMBL/GenBank/DDBJ databases">
        <title>Metabolic potential, ecology and presence of endohyphal bacteria is reflected in genomic diversity of Mucoromycotina.</title>
        <authorList>
            <person name="Muszewska A."/>
            <person name="Okrasinska A."/>
            <person name="Steczkiewicz K."/>
            <person name="Drgas O."/>
            <person name="Orlowska M."/>
            <person name="Perlinska-Lenart U."/>
            <person name="Aleksandrzak-Piekarczyk T."/>
            <person name="Szatraj K."/>
            <person name="Zielenkiewicz U."/>
            <person name="Pilsyk S."/>
            <person name="Malc E."/>
            <person name="Mieczkowski P."/>
            <person name="Kruszewska J.S."/>
            <person name="Biernat P."/>
            <person name="Pawlowska J."/>
        </authorList>
    </citation>
    <scope>NUCLEOTIDE SEQUENCE</scope>
    <source>
        <strain evidence="3">WA0000067209</strain>
    </source>
</reference>
<dbReference type="OrthoDB" id="2015405at2759"/>
<accession>A0A8H7PU12</accession>
<dbReference type="PANTHER" id="PTHR30466:SF1">
    <property type="entry name" value="FMN REDUCTASE (NADH) RUTF"/>
    <property type="match status" value="1"/>
</dbReference>
<proteinExistence type="predicted"/>
<evidence type="ECO:0000313" key="4">
    <source>
        <dbReference type="Proteomes" id="UP000654370"/>
    </source>
</evidence>
<dbReference type="SMART" id="SM00903">
    <property type="entry name" value="Flavin_Reduct"/>
    <property type="match status" value="1"/>
</dbReference>
<dbReference type="InterPro" id="IPR012349">
    <property type="entry name" value="Split_barrel_FMN-bd"/>
</dbReference>
<name>A0A8H7PU12_MORIS</name>
<dbReference type="Proteomes" id="UP000654370">
    <property type="component" value="Unassembled WGS sequence"/>
</dbReference>
<dbReference type="EMBL" id="JAEPQZ010000006">
    <property type="protein sequence ID" value="KAG2180086.1"/>
    <property type="molecule type" value="Genomic_DNA"/>
</dbReference>
<dbReference type="GO" id="GO:0042602">
    <property type="term" value="F:riboflavin reductase (NADPH) activity"/>
    <property type="evidence" value="ECO:0007669"/>
    <property type="project" value="TreeGrafter"/>
</dbReference>
<organism evidence="3 4">
    <name type="scientific">Mortierella isabellina</name>
    <name type="common">Filamentous fungus</name>
    <name type="synonym">Umbelopsis isabellina</name>
    <dbReference type="NCBI Taxonomy" id="91625"/>
    <lineage>
        <taxon>Eukaryota</taxon>
        <taxon>Fungi</taxon>
        <taxon>Fungi incertae sedis</taxon>
        <taxon>Mucoromycota</taxon>
        <taxon>Mucoromycotina</taxon>
        <taxon>Umbelopsidomycetes</taxon>
        <taxon>Umbelopsidales</taxon>
        <taxon>Umbelopsidaceae</taxon>
        <taxon>Umbelopsis</taxon>
    </lineage>
</organism>
<dbReference type="InterPro" id="IPR050268">
    <property type="entry name" value="NADH-dep_flavin_reductase"/>
</dbReference>
<protein>
    <recommendedName>
        <fullName evidence="2">Flavin reductase like domain-containing protein</fullName>
    </recommendedName>
</protein>
<keyword evidence="1" id="KW-0560">Oxidoreductase</keyword>
<dbReference type="PANTHER" id="PTHR30466">
    <property type="entry name" value="FLAVIN REDUCTASE"/>
    <property type="match status" value="1"/>
</dbReference>
<sequence length="307" mass="35583">MRKVPQPVVVVTTARPENPEYRRGITVSSFTSIALHPFPLISFCVRKPSRASDLLHEAGQFVVQVLSSHQVQQSLAFSSPNQEGVDQFKDVPFYSDPQTHNPVLMGSVGAMHCSTHNVFVLGDHELWVAKVDRVDHGVGSMRGTRDESEPLLYHDRRYHGVGEEVFMQAFEDHTLDFRQWTHRAHVRMAWNYLREMNQEEATPLIKHGIESYYKANKDKIQFVYNETITGFYIDLIHKAVQKDKLSGRSEDDDFFEFLERYPILKDRKVIKDYYSRELLDSDDSRQQFIEPDLQPLPTVQQLANESK</sequence>
<dbReference type="AlphaFoldDB" id="A0A8H7PU12"/>
<dbReference type="Gene3D" id="2.30.110.10">
    <property type="entry name" value="Electron Transport, Fmn-binding Protein, Chain A"/>
    <property type="match status" value="1"/>
</dbReference>
<evidence type="ECO:0000259" key="2">
    <source>
        <dbReference type="SMART" id="SM00903"/>
    </source>
</evidence>
<comment type="caution">
    <text evidence="3">The sequence shown here is derived from an EMBL/GenBank/DDBJ whole genome shotgun (WGS) entry which is preliminary data.</text>
</comment>
<evidence type="ECO:0000256" key="1">
    <source>
        <dbReference type="ARBA" id="ARBA00023002"/>
    </source>
</evidence>